<sequence>MPEFITELWLEKHAILTDIYELTQHQYTYVENNQIDGVLDILAQKQRLLARLQQVDSRLTRSGDQKGGSAEDTRNIASGLPEVVKACRELLEKIVQVEQECHARLEKRRDAIAAELGQLHEVSRARAAYMGGNAIPGGELDLTL</sequence>
<dbReference type="EMBL" id="CP018477">
    <property type="protein sequence ID" value="ASV73691.1"/>
    <property type="molecule type" value="Genomic_DNA"/>
</dbReference>
<proteinExistence type="predicted"/>
<reference evidence="6 7" key="1">
    <citation type="journal article" name="Front. Microbiol.">
        <title>Sugar Metabolism of the First Thermophilic Planctomycete Thermogutta terrifontis: Comparative Genomic and Transcriptomic Approaches.</title>
        <authorList>
            <person name="Elcheninov A.G."/>
            <person name="Menzel P."/>
            <person name="Gudbergsdottir S.R."/>
            <person name="Slesarev A.I."/>
            <person name="Kadnikov V.V."/>
            <person name="Krogh A."/>
            <person name="Bonch-Osmolovskaya E.A."/>
            <person name="Peng X."/>
            <person name="Kublanov I.V."/>
        </authorList>
    </citation>
    <scope>NUCLEOTIDE SEQUENCE [LARGE SCALE GENOMIC DNA]</scope>
    <source>
        <strain evidence="6 7">R1</strain>
    </source>
</reference>
<protein>
    <recommendedName>
        <fullName evidence="5">Flagellar protein FliT</fullName>
    </recommendedName>
</protein>
<dbReference type="InterPro" id="IPR036679">
    <property type="entry name" value="FlgN-like_sf"/>
</dbReference>
<keyword evidence="4" id="KW-0143">Chaperone</keyword>
<accession>A0A286RCK7</accession>
<dbReference type="KEGG" id="ttf:THTE_1089"/>
<organism evidence="6 7">
    <name type="scientific">Thermogutta terrifontis</name>
    <dbReference type="NCBI Taxonomy" id="1331910"/>
    <lineage>
        <taxon>Bacteria</taxon>
        <taxon>Pseudomonadati</taxon>
        <taxon>Planctomycetota</taxon>
        <taxon>Planctomycetia</taxon>
        <taxon>Pirellulales</taxon>
        <taxon>Thermoguttaceae</taxon>
        <taxon>Thermogutta</taxon>
    </lineage>
</organism>
<dbReference type="AlphaFoldDB" id="A0A286RCK7"/>
<evidence type="ECO:0000256" key="1">
    <source>
        <dbReference type="ARBA" id="ARBA00004514"/>
    </source>
</evidence>
<keyword evidence="3" id="KW-1005">Bacterial flagellum biogenesis</keyword>
<dbReference type="SUPFAM" id="SSF140566">
    <property type="entry name" value="FlgN-like"/>
    <property type="match status" value="1"/>
</dbReference>
<evidence type="ECO:0000313" key="7">
    <source>
        <dbReference type="Proteomes" id="UP000215086"/>
    </source>
</evidence>
<name>A0A286RCK7_9BACT</name>
<evidence type="ECO:0000256" key="3">
    <source>
        <dbReference type="ARBA" id="ARBA00022795"/>
    </source>
</evidence>
<dbReference type="RefSeq" id="WP_095414218.1">
    <property type="nucleotide sequence ID" value="NZ_CP018477.1"/>
</dbReference>
<evidence type="ECO:0000256" key="2">
    <source>
        <dbReference type="ARBA" id="ARBA00022490"/>
    </source>
</evidence>
<comment type="subcellular location">
    <subcellularLocation>
        <location evidence="1">Cytoplasm</location>
        <location evidence="1">Cytosol</location>
    </subcellularLocation>
</comment>
<evidence type="ECO:0000313" key="6">
    <source>
        <dbReference type="EMBL" id="ASV73691.1"/>
    </source>
</evidence>
<evidence type="ECO:0000256" key="4">
    <source>
        <dbReference type="ARBA" id="ARBA00023186"/>
    </source>
</evidence>
<keyword evidence="2" id="KW-0963">Cytoplasm</keyword>
<gene>
    <name evidence="6" type="ORF">THTE_1089</name>
</gene>
<dbReference type="GO" id="GO:0044780">
    <property type="term" value="P:bacterial-type flagellum assembly"/>
    <property type="evidence" value="ECO:0007669"/>
    <property type="project" value="InterPro"/>
</dbReference>
<evidence type="ECO:0000256" key="5">
    <source>
        <dbReference type="ARBA" id="ARBA00093797"/>
    </source>
</evidence>
<dbReference type="Gene3D" id="1.20.58.300">
    <property type="entry name" value="FlgN-like"/>
    <property type="match status" value="1"/>
</dbReference>
<dbReference type="Proteomes" id="UP000215086">
    <property type="component" value="Chromosome"/>
</dbReference>
<dbReference type="Pfam" id="PF05400">
    <property type="entry name" value="FliT"/>
    <property type="match status" value="1"/>
</dbReference>
<dbReference type="InterPro" id="IPR008622">
    <property type="entry name" value="FliT"/>
</dbReference>
<keyword evidence="7" id="KW-1185">Reference proteome</keyword>